<evidence type="ECO:0000313" key="2">
    <source>
        <dbReference type="Proteomes" id="UP001320972"/>
    </source>
</evidence>
<dbReference type="RefSeq" id="WP_338006650.1">
    <property type="nucleotide sequence ID" value="NZ_JAOPKB010000001.1"/>
</dbReference>
<dbReference type="Proteomes" id="UP001320972">
    <property type="component" value="Unassembled WGS sequence"/>
</dbReference>
<sequence length="219" mass="25018">MGERFAEFLGDEVATTTGDGYAEFALDDRPRILLAAGSFGPEITTPVIWLEREFGMEISCVELEAHRTDSGDVYVSSRRVLPIPEAEEYMARRREKERQQTRSSSRAERAITVLLESGVVEEDDIVVFNGERLPDDATREFDPESEFWRGRITGKTGRSDNVEWLENGVEYSFTALAQTVLEEVTDREFNVNGYPYWQHPDHGKTLTELRKSEVGDIDW</sequence>
<accession>A0ABT2Q899</accession>
<proteinExistence type="predicted"/>
<comment type="caution">
    <text evidence="1">The sequence shown here is derived from an EMBL/GenBank/DDBJ whole genome shotgun (WGS) entry which is preliminary data.</text>
</comment>
<keyword evidence="2" id="KW-1185">Reference proteome</keyword>
<name>A0ABT2Q899_9EURY</name>
<evidence type="ECO:0000313" key="1">
    <source>
        <dbReference type="EMBL" id="MCU4971147.1"/>
    </source>
</evidence>
<dbReference type="EMBL" id="JAOPKB010000001">
    <property type="protein sequence ID" value="MCU4971147.1"/>
    <property type="molecule type" value="Genomic_DNA"/>
</dbReference>
<protein>
    <submittedName>
        <fullName evidence="1">Uncharacterized protein</fullName>
    </submittedName>
</protein>
<gene>
    <name evidence="1" type="ORF">OB955_00140</name>
</gene>
<organism evidence="1 2">
    <name type="scientific">Natronoglomus mannanivorans</name>
    <dbReference type="NCBI Taxonomy" id="2979990"/>
    <lineage>
        <taxon>Archaea</taxon>
        <taxon>Methanobacteriati</taxon>
        <taxon>Methanobacteriota</taxon>
        <taxon>Stenosarchaea group</taxon>
        <taxon>Halobacteria</taxon>
        <taxon>Halobacteriales</taxon>
        <taxon>Natrialbaceae</taxon>
        <taxon>Natronoglomus</taxon>
    </lineage>
</organism>
<reference evidence="1 2" key="1">
    <citation type="submission" date="2022-09" db="EMBL/GenBank/DDBJ databases">
        <title>Enrichment on poylsaccharides allowed isolation of novel metabolic and taxonomic groups of Haloarchaea.</title>
        <authorList>
            <person name="Sorokin D.Y."/>
            <person name="Elcheninov A.G."/>
            <person name="Khizhniak T.V."/>
            <person name="Kolganova T.V."/>
            <person name="Kublanov I.V."/>
        </authorList>
    </citation>
    <scope>NUCLEOTIDE SEQUENCE [LARGE SCALE GENOMIC DNA]</scope>
    <source>
        <strain evidence="1 2">AArc-m2/3/4</strain>
    </source>
</reference>